<reference evidence="2 3" key="1">
    <citation type="submission" date="2023-10" db="EMBL/GenBank/DDBJ databases">
        <title>Chromosome-scale genome assembly provides insights into flower coloration mechanisms of Canna indica.</title>
        <authorList>
            <person name="Li C."/>
        </authorList>
    </citation>
    <scope>NUCLEOTIDE SEQUENCE [LARGE SCALE GENOMIC DNA]</scope>
    <source>
        <tissue evidence="2">Flower</tissue>
    </source>
</reference>
<dbReference type="GO" id="GO:0009926">
    <property type="term" value="P:auxin polar transport"/>
    <property type="evidence" value="ECO:0007669"/>
    <property type="project" value="TreeGrafter"/>
</dbReference>
<evidence type="ECO:0000256" key="1">
    <source>
        <dbReference type="ARBA" id="ARBA00022448"/>
    </source>
</evidence>
<protein>
    <submittedName>
        <fullName evidence="2">PIN-like protein</fullName>
    </submittedName>
</protein>
<dbReference type="InterPro" id="IPR051107">
    <property type="entry name" value="Auxin_Efflux_Carrier"/>
</dbReference>
<dbReference type="GO" id="GO:0005783">
    <property type="term" value="C:endoplasmic reticulum"/>
    <property type="evidence" value="ECO:0007669"/>
    <property type="project" value="TreeGrafter"/>
</dbReference>
<dbReference type="PANTHER" id="PTHR31752">
    <property type="entry name" value="AUXIN EFFLUX CARRIER COMPONENT 1B-RELATED"/>
    <property type="match status" value="1"/>
</dbReference>
<evidence type="ECO:0000313" key="3">
    <source>
        <dbReference type="Proteomes" id="UP001327560"/>
    </source>
</evidence>
<dbReference type="AlphaFoldDB" id="A0AAQ3Q3G3"/>
<dbReference type="Proteomes" id="UP001327560">
    <property type="component" value="Chromosome 1"/>
</dbReference>
<dbReference type="GO" id="GO:0010329">
    <property type="term" value="F:auxin efflux transmembrane transporter activity"/>
    <property type="evidence" value="ECO:0007669"/>
    <property type="project" value="TreeGrafter"/>
</dbReference>
<keyword evidence="3" id="KW-1185">Reference proteome</keyword>
<accession>A0AAQ3Q3G3</accession>
<dbReference type="EMBL" id="CP136890">
    <property type="protein sequence ID" value="WOK94794.1"/>
    <property type="molecule type" value="Genomic_DNA"/>
</dbReference>
<name>A0AAQ3Q3G3_9LILI</name>
<sequence>MALALLLASSPPHHVGARQRVAALEVYRQPPLTLCVELCFPLWKGFFQEDYEEPMTRMRSQRREKTMLEEFLYQDGALSSLFQSRGAKLLIMEYFPDTASSTISFRVDSYIILLDNKELLETEAKLGDDGKLHVTVRKSTSSRFEDFSRRSHGINSGDISITLRLTNLPNA</sequence>
<evidence type="ECO:0000313" key="2">
    <source>
        <dbReference type="EMBL" id="WOK94794.1"/>
    </source>
</evidence>
<organism evidence="2 3">
    <name type="scientific">Canna indica</name>
    <name type="common">Indian-shot</name>
    <dbReference type="NCBI Taxonomy" id="4628"/>
    <lineage>
        <taxon>Eukaryota</taxon>
        <taxon>Viridiplantae</taxon>
        <taxon>Streptophyta</taxon>
        <taxon>Embryophyta</taxon>
        <taxon>Tracheophyta</taxon>
        <taxon>Spermatophyta</taxon>
        <taxon>Magnoliopsida</taxon>
        <taxon>Liliopsida</taxon>
        <taxon>Zingiberales</taxon>
        <taxon>Cannaceae</taxon>
        <taxon>Canna</taxon>
    </lineage>
</organism>
<proteinExistence type="predicted"/>
<dbReference type="PANTHER" id="PTHR31752:SF66">
    <property type="entry name" value="AUXIN EFFLUX CARRIER COMPONENT 1B-RELATED"/>
    <property type="match status" value="1"/>
</dbReference>
<dbReference type="GO" id="GO:0005886">
    <property type="term" value="C:plasma membrane"/>
    <property type="evidence" value="ECO:0007669"/>
    <property type="project" value="TreeGrafter"/>
</dbReference>
<keyword evidence="1" id="KW-0813">Transport</keyword>
<gene>
    <name evidence="2" type="ORF">Cni_G03499</name>
</gene>